<accession>A0ABU3F467</accession>
<reference evidence="3 4" key="1">
    <citation type="submission" date="2023-03" db="EMBL/GenBank/DDBJ databases">
        <authorList>
            <person name="Shen W."/>
            <person name="Cai J."/>
        </authorList>
    </citation>
    <scope>NUCLEOTIDE SEQUENCE [LARGE SCALE GENOMIC DNA]</scope>
    <source>
        <strain evidence="3 4">D6-4</strain>
    </source>
</reference>
<dbReference type="PANTHER" id="PTHR34580:SF1">
    <property type="entry name" value="PROTEIN PAFC"/>
    <property type="match status" value="1"/>
</dbReference>
<dbReference type="EMBL" id="JARPYI010000008">
    <property type="protein sequence ID" value="MDT2600946.1"/>
    <property type="molecule type" value="Genomic_DNA"/>
</dbReference>
<dbReference type="PROSITE" id="PS52050">
    <property type="entry name" value="WYL"/>
    <property type="match status" value="1"/>
</dbReference>
<dbReference type="InterPro" id="IPR057727">
    <property type="entry name" value="WCX_dom"/>
</dbReference>
<gene>
    <name evidence="3" type="ORF">P7D85_14260</name>
</gene>
<evidence type="ECO:0000313" key="3">
    <source>
        <dbReference type="EMBL" id="MDT2600946.1"/>
    </source>
</evidence>
<evidence type="ECO:0000313" key="4">
    <source>
        <dbReference type="Proteomes" id="UP001252875"/>
    </source>
</evidence>
<organism evidence="3 4">
    <name type="scientific">Enterococcus hulanensis</name>
    <dbReference type="NCBI Taxonomy" id="2559929"/>
    <lineage>
        <taxon>Bacteria</taxon>
        <taxon>Bacillati</taxon>
        <taxon>Bacillota</taxon>
        <taxon>Bacilli</taxon>
        <taxon>Lactobacillales</taxon>
        <taxon>Enterococcaceae</taxon>
        <taxon>Enterococcus</taxon>
    </lineage>
</organism>
<name>A0ABU3F467_9ENTE</name>
<protein>
    <submittedName>
        <fullName evidence="3">WYL domain-containing protein</fullName>
    </submittedName>
</protein>
<evidence type="ECO:0000259" key="2">
    <source>
        <dbReference type="Pfam" id="PF25583"/>
    </source>
</evidence>
<feature type="domain" description="WYL" evidence="1">
    <location>
        <begin position="144"/>
        <end position="204"/>
    </location>
</feature>
<proteinExistence type="predicted"/>
<dbReference type="RefSeq" id="WP_311822965.1">
    <property type="nucleotide sequence ID" value="NZ_JARPYF010000008.1"/>
</dbReference>
<dbReference type="Pfam" id="PF25583">
    <property type="entry name" value="WCX"/>
    <property type="match status" value="1"/>
</dbReference>
<dbReference type="InterPro" id="IPR051534">
    <property type="entry name" value="CBASS_pafABC_assoc_protein"/>
</dbReference>
<evidence type="ECO:0000259" key="1">
    <source>
        <dbReference type="Pfam" id="PF13280"/>
    </source>
</evidence>
<dbReference type="InterPro" id="IPR026881">
    <property type="entry name" value="WYL_dom"/>
</dbReference>
<sequence length="314" mass="36666">MNSNQRIMNIFLSLYQGESLSIKESSIKYETSIRTIQRDLATISNALHANGLKIQLIISPTSGDYSLKRMDHISPQELLVLGKILLESRALTKNEIEKVINHILDELSEESSKIIKQSLANELLSYYPLKHQENLLQLIWDFSTYITEQTVLTFTYQKNRGEVVQRKGLPVSLFFSEYYFYVILYNPTYKSYLNYRLDRFLDIQSTSEKIKIDHKDRLEDRQLRKKIHFMYAGKEVTFTFRFWGIIEAALDKLPDSKVIKEYDDNSVVIEATAYDTGVIMWLLSQGSNVQVLSPPSFVEKVKKEVEDMQKRYLN</sequence>
<keyword evidence="4" id="KW-1185">Reference proteome</keyword>
<dbReference type="Pfam" id="PF13280">
    <property type="entry name" value="WYL"/>
    <property type="match status" value="1"/>
</dbReference>
<feature type="domain" description="WCX" evidence="2">
    <location>
        <begin position="252"/>
        <end position="308"/>
    </location>
</feature>
<comment type="caution">
    <text evidence="3">The sequence shown here is derived from an EMBL/GenBank/DDBJ whole genome shotgun (WGS) entry which is preliminary data.</text>
</comment>
<dbReference type="Proteomes" id="UP001252875">
    <property type="component" value="Unassembled WGS sequence"/>
</dbReference>
<dbReference type="PANTHER" id="PTHR34580">
    <property type="match status" value="1"/>
</dbReference>